<evidence type="ECO:0000313" key="6">
    <source>
        <dbReference type="Proteomes" id="UP001084197"/>
    </source>
</evidence>
<keyword evidence="1" id="KW-0813">Transport</keyword>
<dbReference type="PANTHER" id="PTHR42939:SF1">
    <property type="entry name" value="ABC TRANSPORTER ATP-BINDING PROTEIN ALBC-RELATED"/>
    <property type="match status" value="1"/>
</dbReference>
<dbReference type="SUPFAM" id="SSF52540">
    <property type="entry name" value="P-loop containing nucleoside triphosphate hydrolases"/>
    <property type="match status" value="1"/>
</dbReference>
<dbReference type="InterPro" id="IPR051782">
    <property type="entry name" value="ABC_Transporter_VariousFunc"/>
</dbReference>
<dbReference type="Gene3D" id="3.40.50.300">
    <property type="entry name" value="P-loop containing nucleotide triphosphate hydrolases"/>
    <property type="match status" value="1"/>
</dbReference>
<reference evidence="5" key="1">
    <citation type="submission" date="2022-11" db="EMBL/GenBank/DDBJ databases">
        <title>WGS of Natronobacillus azotifigens 24KS-1, an anaerobic diazotrophic haloalkaliphile from soda-rich habitats.</title>
        <authorList>
            <person name="Sorokin D.Y."/>
            <person name="Merkel A.Y."/>
        </authorList>
    </citation>
    <scope>NUCLEOTIDE SEQUENCE</scope>
    <source>
        <strain evidence="5">24KS-1</strain>
    </source>
</reference>
<comment type="caution">
    <text evidence="5">The sequence shown here is derived from an EMBL/GenBank/DDBJ whole genome shotgun (WGS) entry which is preliminary data.</text>
</comment>
<keyword evidence="6" id="KW-1185">Reference proteome</keyword>
<dbReference type="EMBL" id="JAPRAT010000009">
    <property type="protein sequence ID" value="MCZ0702787.1"/>
    <property type="molecule type" value="Genomic_DNA"/>
</dbReference>
<protein>
    <submittedName>
        <fullName evidence="5">ABC transporter ATP-binding protein</fullName>
    </submittedName>
</protein>
<keyword evidence="3 5" id="KW-0067">ATP-binding</keyword>
<organism evidence="5 6">
    <name type="scientific">Natronobacillus azotifigens</name>
    <dbReference type="NCBI Taxonomy" id="472978"/>
    <lineage>
        <taxon>Bacteria</taxon>
        <taxon>Bacillati</taxon>
        <taxon>Bacillota</taxon>
        <taxon>Bacilli</taxon>
        <taxon>Bacillales</taxon>
        <taxon>Bacillaceae</taxon>
        <taxon>Natronobacillus</taxon>
    </lineage>
</organism>
<dbReference type="InterPro" id="IPR027417">
    <property type="entry name" value="P-loop_NTPase"/>
</dbReference>
<dbReference type="InterPro" id="IPR003439">
    <property type="entry name" value="ABC_transporter-like_ATP-bd"/>
</dbReference>
<dbReference type="InterPro" id="IPR003593">
    <property type="entry name" value="AAA+_ATPase"/>
</dbReference>
<name>A0A9J6RBT1_9BACI</name>
<dbReference type="SMART" id="SM00382">
    <property type="entry name" value="AAA"/>
    <property type="match status" value="1"/>
</dbReference>
<dbReference type="CDD" id="cd03230">
    <property type="entry name" value="ABC_DR_subfamily_A"/>
    <property type="match status" value="1"/>
</dbReference>
<proteinExistence type="predicted"/>
<dbReference type="GO" id="GO:0016887">
    <property type="term" value="F:ATP hydrolysis activity"/>
    <property type="evidence" value="ECO:0007669"/>
    <property type="project" value="InterPro"/>
</dbReference>
<keyword evidence="2" id="KW-0547">Nucleotide-binding</keyword>
<evidence type="ECO:0000256" key="1">
    <source>
        <dbReference type="ARBA" id="ARBA00022448"/>
    </source>
</evidence>
<evidence type="ECO:0000256" key="3">
    <source>
        <dbReference type="ARBA" id="ARBA00022840"/>
    </source>
</evidence>
<dbReference type="PANTHER" id="PTHR42939">
    <property type="entry name" value="ABC TRANSPORTER ATP-BINDING PROTEIN ALBC-RELATED"/>
    <property type="match status" value="1"/>
</dbReference>
<evidence type="ECO:0000256" key="2">
    <source>
        <dbReference type="ARBA" id="ARBA00022741"/>
    </source>
</evidence>
<dbReference type="GO" id="GO:0005524">
    <property type="term" value="F:ATP binding"/>
    <property type="evidence" value="ECO:0007669"/>
    <property type="project" value="UniProtKB-KW"/>
</dbReference>
<accession>A0A9J6RBT1</accession>
<evidence type="ECO:0000259" key="4">
    <source>
        <dbReference type="PROSITE" id="PS50893"/>
    </source>
</evidence>
<dbReference type="Pfam" id="PF00005">
    <property type="entry name" value="ABC_tran"/>
    <property type="match status" value="1"/>
</dbReference>
<dbReference type="PROSITE" id="PS50893">
    <property type="entry name" value="ABC_TRANSPORTER_2"/>
    <property type="match status" value="1"/>
</dbReference>
<gene>
    <name evidence="5" type="ORF">OWO01_06150</name>
</gene>
<dbReference type="RefSeq" id="WP_268779559.1">
    <property type="nucleotide sequence ID" value="NZ_JAPRAT010000009.1"/>
</dbReference>
<dbReference type="AlphaFoldDB" id="A0A9J6RBT1"/>
<sequence length="220" mass="25548">MWEVNQLTFAYDDKKTVLDQVSFKIETGKIYCLLGVNGSGKTTLFNCLSGFLKSNYSLDKYFIDNKLLYIQDEMHFYKNLSGLEFTELIFSLKDKKFDLAEFDRLLSKLKMNDYKNERISAYSLGTKQKLVLIIGILLNYQYIIMDEPFAAIDFIAAEVINDVLKELKEQGKAIIVSTHQLDIAQELADEILFLNDGKVNQIINNFQTPRELKNYIRLYI</sequence>
<dbReference type="Proteomes" id="UP001084197">
    <property type="component" value="Unassembled WGS sequence"/>
</dbReference>
<evidence type="ECO:0000313" key="5">
    <source>
        <dbReference type="EMBL" id="MCZ0702787.1"/>
    </source>
</evidence>
<feature type="domain" description="ABC transporter" evidence="4">
    <location>
        <begin position="2"/>
        <end position="215"/>
    </location>
</feature>